<name>A0A7C4X8Y3_UNCW3</name>
<dbReference type="EMBL" id="DTGZ01000024">
    <property type="protein sequence ID" value="HGV96933.1"/>
    <property type="molecule type" value="Genomic_DNA"/>
</dbReference>
<protein>
    <submittedName>
        <fullName evidence="1">Uncharacterized protein</fullName>
    </submittedName>
</protein>
<sequence length="59" mass="6845">MNGKVIQRVIKYIGKEIKGKIIRRVRTDEVQVKAVKQYADVLVIHKLARMLDLEKLLGE</sequence>
<accession>A0A7C4X8Y3</accession>
<proteinExistence type="predicted"/>
<dbReference type="AlphaFoldDB" id="A0A7C4X8Y3"/>
<evidence type="ECO:0000313" key="1">
    <source>
        <dbReference type="EMBL" id="HGV96933.1"/>
    </source>
</evidence>
<organism evidence="1">
    <name type="scientific">candidate division WOR-3 bacterium</name>
    <dbReference type="NCBI Taxonomy" id="2052148"/>
    <lineage>
        <taxon>Bacteria</taxon>
        <taxon>Bacteria division WOR-3</taxon>
    </lineage>
</organism>
<comment type="caution">
    <text evidence="1">The sequence shown here is derived from an EMBL/GenBank/DDBJ whole genome shotgun (WGS) entry which is preliminary data.</text>
</comment>
<gene>
    <name evidence="1" type="ORF">ENV60_01375</name>
</gene>
<reference evidence="1" key="1">
    <citation type="journal article" date="2020" name="mSystems">
        <title>Genome- and Community-Level Interaction Insights into Carbon Utilization and Element Cycling Functions of Hydrothermarchaeota in Hydrothermal Sediment.</title>
        <authorList>
            <person name="Zhou Z."/>
            <person name="Liu Y."/>
            <person name="Xu W."/>
            <person name="Pan J."/>
            <person name="Luo Z.H."/>
            <person name="Li M."/>
        </authorList>
    </citation>
    <scope>NUCLEOTIDE SEQUENCE [LARGE SCALE GENOMIC DNA]</scope>
    <source>
        <strain evidence="1">SpSt-774</strain>
    </source>
</reference>